<feature type="signal peptide" evidence="2">
    <location>
        <begin position="1"/>
        <end position="43"/>
    </location>
</feature>
<accession>A0A6N2AMW2</accession>
<feature type="compositionally biased region" description="Basic and acidic residues" evidence="1">
    <location>
        <begin position="116"/>
        <end position="128"/>
    </location>
</feature>
<feature type="non-terminal residue" evidence="3">
    <location>
        <position position="1"/>
    </location>
</feature>
<protein>
    <submittedName>
        <fullName evidence="3">Uncharacterized protein</fullName>
    </submittedName>
</protein>
<evidence type="ECO:0000256" key="1">
    <source>
        <dbReference type="SAM" id="MobiDB-lite"/>
    </source>
</evidence>
<keyword evidence="2" id="KW-0732">Signal</keyword>
<gene>
    <name evidence="3" type="ORF">EJD97_010751</name>
</gene>
<dbReference type="AlphaFoldDB" id="A0A6N2AMW2"/>
<comment type="caution">
    <text evidence="3">The sequence shown here is derived from an EMBL/GenBank/DDBJ whole genome shotgun (WGS) entry which is preliminary data.</text>
</comment>
<evidence type="ECO:0000313" key="3">
    <source>
        <dbReference type="EMBL" id="TMW81273.1"/>
    </source>
</evidence>
<feature type="region of interest" description="Disordered" evidence="1">
    <location>
        <begin position="101"/>
        <end position="128"/>
    </location>
</feature>
<feature type="compositionally biased region" description="Low complexity" evidence="1">
    <location>
        <begin position="101"/>
        <end position="115"/>
    </location>
</feature>
<dbReference type="EMBL" id="RXGB01027263">
    <property type="protein sequence ID" value="TMW81273.1"/>
    <property type="molecule type" value="Genomic_DNA"/>
</dbReference>
<organism evidence="3">
    <name type="scientific">Solanum chilense</name>
    <name type="common">Tomato</name>
    <name type="synonym">Lycopersicon chilense</name>
    <dbReference type="NCBI Taxonomy" id="4083"/>
    <lineage>
        <taxon>Eukaryota</taxon>
        <taxon>Viridiplantae</taxon>
        <taxon>Streptophyta</taxon>
        <taxon>Embryophyta</taxon>
        <taxon>Tracheophyta</taxon>
        <taxon>Spermatophyta</taxon>
        <taxon>Magnoliopsida</taxon>
        <taxon>eudicotyledons</taxon>
        <taxon>Gunneridae</taxon>
        <taxon>Pentapetalae</taxon>
        <taxon>asterids</taxon>
        <taxon>lamiids</taxon>
        <taxon>Solanales</taxon>
        <taxon>Solanaceae</taxon>
        <taxon>Solanoideae</taxon>
        <taxon>Solaneae</taxon>
        <taxon>Solanum</taxon>
        <taxon>Solanum subgen. Lycopersicon</taxon>
    </lineage>
</organism>
<sequence>VKMRLGGRTLRWIVVVRTGRHEFRRPILGQFLLLLSLLPSTAGMTDRQRHNGPSRVSVQKTLKLLEYGYWDYFSDIHDEPAGQTVMYTTVRQAFRNLTLGQTSSSSFSSCTSLLPTDRHEHDEPSQAP</sequence>
<evidence type="ECO:0000256" key="2">
    <source>
        <dbReference type="SAM" id="SignalP"/>
    </source>
</evidence>
<feature type="chain" id="PRO_5026721391" evidence="2">
    <location>
        <begin position="44"/>
        <end position="128"/>
    </location>
</feature>
<name>A0A6N2AMW2_SOLCI</name>
<proteinExistence type="predicted"/>
<reference evidence="3" key="1">
    <citation type="submission" date="2019-05" db="EMBL/GenBank/DDBJ databases">
        <title>The de novo reference genome and transcriptome assemblies of the wild tomato species Solanum chilense.</title>
        <authorList>
            <person name="Stam R."/>
            <person name="Nosenko T."/>
            <person name="Hoerger A.C."/>
            <person name="Stephan W."/>
            <person name="Seidel M.A."/>
            <person name="Kuhn J.M.M."/>
            <person name="Haberer G."/>
            <person name="Tellier A."/>
        </authorList>
    </citation>
    <scope>NUCLEOTIDE SEQUENCE</scope>
    <source>
        <tissue evidence="3">Mature leaves</tissue>
    </source>
</reference>